<dbReference type="HAMAP" id="MF_01148">
    <property type="entry name" value="Lnt"/>
    <property type="match status" value="1"/>
</dbReference>
<dbReference type="InterPro" id="IPR045378">
    <property type="entry name" value="LNT_N"/>
</dbReference>
<keyword evidence="8 9" id="KW-0012">Acyltransferase</keyword>
<dbReference type="EC" id="2.3.1.269" evidence="9"/>
<protein>
    <recommendedName>
        <fullName evidence="9">Apolipoprotein N-acyltransferase</fullName>
        <shortName evidence="9">ALP N-acyltransferase</shortName>
        <ecNumber evidence="9">2.3.1.269</ecNumber>
    </recommendedName>
</protein>
<gene>
    <name evidence="9" type="primary">lnt</name>
    <name evidence="11" type="ORF">MSL71_6550</name>
</gene>
<keyword evidence="6 9" id="KW-1133">Transmembrane helix</keyword>
<evidence type="ECO:0000256" key="2">
    <source>
        <dbReference type="ARBA" id="ARBA00010065"/>
    </source>
</evidence>
<keyword evidence="12" id="KW-1185">Reference proteome</keyword>
<keyword evidence="11" id="KW-0449">Lipoprotein</keyword>
<comment type="catalytic activity">
    <reaction evidence="9">
        <text>N-terminal S-1,2-diacyl-sn-glyceryl-L-cysteinyl-[lipoprotein] + a glycerophospholipid = N-acyl-S-1,2-diacyl-sn-glyceryl-L-cysteinyl-[lipoprotein] + a 2-acyl-sn-glycero-3-phospholipid + H(+)</text>
        <dbReference type="Rhea" id="RHEA:48228"/>
        <dbReference type="Rhea" id="RHEA-COMP:14681"/>
        <dbReference type="Rhea" id="RHEA-COMP:14684"/>
        <dbReference type="ChEBI" id="CHEBI:15378"/>
        <dbReference type="ChEBI" id="CHEBI:136912"/>
        <dbReference type="ChEBI" id="CHEBI:140656"/>
        <dbReference type="ChEBI" id="CHEBI:140657"/>
        <dbReference type="ChEBI" id="CHEBI:140660"/>
        <dbReference type="EC" id="2.3.1.269"/>
    </reaction>
</comment>
<feature type="transmembrane region" description="Helical" evidence="9">
    <location>
        <begin position="96"/>
        <end position="120"/>
    </location>
</feature>
<feature type="transmembrane region" description="Helical" evidence="9">
    <location>
        <begin position="210"/>
        <end position="230"/>
    </location>
</feature>
<feature type="domain" description="CN hydrolase" evidence="10">
    <location>
        <begin position="253"/>
        <end position="498"/>
    </location>
</feature>
<keyword evidence="4 9" id="KW-0808">Transferase</keyword>
<organism evidence="11 12">
    <name type="scientific">Desulfoluna butyratoxydans</name>
    <dbReference type="NCBI Taxonomy" id="231438"/>
    <lineage>
        <taxon>Bacteria</taxon>
        <taxon>Pseudomonadati</taxon>
        <taxon>Thermodesulfobacteriota</taxon>
        <taxon>Desulfobacteria</taxon>
        <taxon>Desulfobacterales</taxon>
        <taxon>Desulfolunaceae</taxon>
        <taxon>Desulfoluna</taxon>
    </lineage>
</organism>
<comment type="pathway">
    <text evidence="9">Protein modification; lipoprotein biosynthesis (N-acyl transfer).</text>
</comment>
<dbReference type="PANTHER" id="PTHR38686:SF1">
    <property type="entry name" value="APOLIPOPROTEIN N-ACYLTRANSFERASE"/>
    <property type="match status" value="1"/>
</dbReference>
<dbReference type="GO" id="GO:0042158">
    <property type="term" value="P:lipoprotein biosynthetic process"/>
    <property type="evidence" value="ECO:0007669"/>
    <property type="project" value="UniProtKB-UniRule"/>
</dbReference>
<dbReference type="InterPro" id="IPR004563">
    <property type="entry name" value="Apolipo_AcylTrfase"/>
</dbReference>
<accession>A0A4U8YP74</accession>
<reference evidence="11 12" key="1">
    <citation type="submission" date="2019-03" db="EMBL/GenBank/DDBJ databases">
        <authorList>
            <person name="Nijsse B."/>
        </authorList>
    </citation>
    <scope>NUCLEOTIDE SEQUENCE [LARGE SCALE GENOMIC DNA]</scope>
    <source>
        <strain evidence="11">Desulfoluna butyratoxydans MSL71</strain>
    </source>
</reference>
<evidence type="ECO:0000256" key="4">
    <source>
        <dbReference type="ARBA" id="ARBA00022679"/>
    </source>
</evidence>
<dbReference type="Pfam" id="PF20154">
    <property type="entry name" value="LNT_N"/>
    <property type="match status" value="1"/>
</dbReference>
<evidence type="ECO:0000256" key="3">
    <source>
        <dbReference type="ARBA" id="ARBA00022475"/>
    </source>
</evidence>
<dbReference type="InterPro" id="IPR036526">
    <property type="entry name" value="C-N_Hydrolase_sf"/>
</dbReference>
<name>A0A4U8YP74_9BACT</name>
<feature type="transmembrane region" description="Helical" evidence="9">
    <location>
        <begin position="67"/>
        <end position="84"/>
    </location>
</feature>
<dbReference type="Gene3D" id="3.60.110.10">
    <property type="entry name" value="Carbon-nitrogen hydrolase"/>
    <property type="match status" value="1"/>
</dbReference>
<keyword evidence="7 9" id="KW-0472">Membrane</keyword>
<comment type="subcellular location">
    <subcellularLocation>
        <location evidence="1 9">Cell membrane</location>
        <topology evidence="1 9">Multi-pass membrane protein</topology>
    </subcellularLocation>
</comment>
<dbReference type="InterPro" id="IPR003010">
    <property type="entry name" value="C-N_Hydrolase"/>
</dbReference>
<dbReference type="RefSeq" id="WP_180137227.1">
    <property type="nucleotide sequence ID" value="NZ_CAADHO010000001.1"/>
</dbReference>
<keyword evidence="3 9" id="KW-1003">Cell membrane</keyword>
<dbReference type="GO" id="GO:0016410">
    <property type="term" value="F:N-acyltransferase activity"/>
    <property type="evidence" value="ECO:0007669"/>
    <property type="project" value="UniProtKB-UniRule"/>
</dbReference>
<feature type="transmembrane region" description="Helical" evidence="9">
    <location>
        <begin position="176"/>
        <end position="198"/>
    </location>
</feature>
<evidence type="ECO:0000259" key="10">
    <source>
        <dbReference type="PROSITE" id="PS50263"/>
    </source>
</evidence>
<evidence type="ECO:0000256" key="9">
    <source>
        <dbReference type="HAMAP-Rule" id="MF_01148"/>
    </source>
</evidence>
<dbReference type="Proteomes" id="UP000507962">
    <property type="component" value="Unassembled WGS sequence"/>
</dbReference>
<dbReference type="EMBL" id="CAADHO010000001">
    <property type="protein sequence ID" value="VFQ43033.1"/>
    <property type="molecule type" value="Genomic_DNA"/>
</dbReference>
<evidence type="ECO:0000256" key="5">
    <source>
        <dbReference type="ARBA" id="ARBA00022692"/>
    </source>
</evidence>
<feature type="transmembrane region" description="Helical" evidence="9">
    <location>
        <begin position="127"/>
        <end position="144"/>
    </location>
</feature>
<dbReference type="PROSITE" id="PS50263">
    <property type="entry name" value="CN_HYDROLASE"/>
    <property type="match status" value="1"/>
</dbReference>
<dbReference type="PANTHER" id="PTHR38686">
    <property type="entry name" value="APOLIPOPROTEIN N-ACYLTRANSFERASE"/>
    <property type="match status" value="1"/>
</dbReference>
<evidence type="ECO:0000313" key="12">
    <source>
        <dbReference type="Proteomes" id="UP000507962"/>
    </source>
</evidence>
<feature type="transmembrane region" description="Helical" evidence="9">
    <location>
        <begin position="511"/>
        <end position="530"/>
    </location>
</feature>
<dbReference type="SUPFAM" id="SSF56317">
    <property type="entry name" value="Carbon-nitrogen hydrolase"/>
    <property type="match status" value="1"/>
</dbReference>
<proteinExistence type="inferred from homology"/>
<sequence>MVSLNDIAVWRGESSSRIRSELFWACAGALLLTFAFPGPALGLLAWGALVPLIVISLTSDPKRALRVGYLTGVFHYLALLRWVVGTIHQYGGIPWIAGIAALLLLCLYLGAYVGGFAWCLARWRRGGLYSLVLAPVLWVALEYLRTKALTGFPWGLLGYTQQDALALIQLTDVTGVYGLSFLVVLVNTALALCVVHGMGQNGDGHSGSGWGTPVLAVALAAACVGGAFAYGTHRMAQVDEAQGKAKALKVAVIQGNIDQAVKWDAAYQTATIKTYQALSTEALAKEPDVIVWPETATPFYYLNPVDGLLTREVNRGLAKGDADWILGAPAAERAGQGWRYFNRAYAVTSEGAVIGSYDKVHLVPFGEYIPFQNLLFFIKRLVASAGNFSAGTKGDTIRGWDWHAGIQICFESIFPELSVASVRSGAGLLINLTNDAWFGRSGAPYQHFQMARFRAVETRRALARSANTGISGFVDPVGRVSGATDLYEEAWRVASLPVMTLTSLYVRYGDFFAWLCVAMALAFGPVGGGIRRRFL</sequence>
<comment type="function">
    <text evidence="9">Catalyzes the phospholipid dependent N-acylation of the N-terminal cysteine of apolipoprotein, the last step in lipoprotein maturation.</text>
</comment>
<dbReference type="AlphaFoldDB" id="A0A4U8YP74"/>
<evidence type="ECO:0000256" key="6">
    <source>
        <dbReference type="ARBA" id="ARBA00022989"/>
    </source>
</evidence>
<dbReference type="Pfam" id="PF00795">
    <property type="entry name" value="CN_hydrolase"/>
    <property type="match status" value="1"/>
</dbReference>
<dbReference type="CDD" id="cd07571">
    <property type="entry name" value="ALP_N-acyl_transferase"/>
    <property type="match status" value="1"/>
</dbReference>
<keyword evidence="5 9" id="KW-0812">Transmembrane</keyword>
<evidence type="ECO:0000256" key="7">
    <source>
        <dbReference type="ARBA" id="ARBA00023136"/>
    </source>
</evidence>
<evidence type="ECO:0000256" key="8">
    <source>
        <dbReference type="ARBA" id="ARBA00023315"/>
    </source>
</evidence>
<evidence type="ECO:0000313" key="11">
    <source>
        <dbReference type="EMBL" id="VFQ43033.1"/>
    </source>
</evidence>
<dbReference type="UniPathway" id="UPA00666"/>
<evidence type="ECO:0000256" key="1">
    <source>
        <dbReference type="ARBA" id="ARBA00004651"/>
    </source>
</evidence>
<comment type="similarity">
    <text evidence="2 9">Belongs to the CN hydrolase family. Apolipoprotein N-acyltransferase subfamily.</text>
</comment>
<feature type="transmembrane region" description="Helical" evidence="9">
    <location>
        <begin position="22"/>
        <end position="55"/>
    </location>
</feature>
<dbReference type="NCBIfam" id="TIGR00546">
    <property type="entry name" value="lnt"/>
    <property type="match status" value="1"/>
</dbReference>
<dbReference type="GO" id="GO:0005886">
    <property type="term" value="C:plasma membrane"/>
    <property type="evidence" value="ECO:0007669"/>
    <property type="project" value="UniProtKB-SubCell"/>
</dbReference>